<gene>
    <name evidence="4" type="primary">egtD</name>
    <name evidence="4" type="ORF">CWI78_06475</name>
</gene>
<name>A0A432Z053_9GAMM</name>
<dbReference type="InterPro" id="IPR017804">
    <property type="entry name" value="MeTrfase_EgtD-like"/>
</dbReference>
<reference evidence="5" key="1">
    <citation type="journal article" date="2018" name="Front. Microbiol.">
        <title>Genome-Based Analysis Reveals the Taxonomy and Diversity of the Family Idiomarinaceae.</title>
        <authorList>
            <person name="Liu Y."/>
            <person name="Lai Q."/>
            <person name="Shao Z."/>
        </authorList>
    </citation>
    <scope>NUCLEOTIDE SEQUENCE [LARGE SCALE GENOMIC DNA]</scope>
    <source>
        <strain evidence="5">R22</strain>
    </source>
</reference>
<protein>
    <submittedName>
        <fullName evidence="4">L-histidine N(Alpha)-methyltransferase</fullName>
    </submittedName>
</protein>
<accession>A0A432Z053</accession>
<keyword evidence="2 4" id="KW-0808">Transferase</keyword>
<dbReference type="InterPro" id="IPR035094">
    <property type="entry name" value="EgtD"/>
</dbReference>
<dbReference type="InterPro" id="IPR051128">
    <property type="entry name" value="EgtD_Methyltrsf_superfamily"/>
</dbReference>
<dbReference type="Gene3D" id="3.40.50.150">
    <property type="entry name" value="Vaccinia Virus protein VP39"/>
    <property type="match status" value="1"/>
</dbReference>
<evidence type="ECO:0000313" key="4">
    <source>
        <dbReference type="EMBL" id="RUO69563.1"/>
    </source>
</evidence>
<dbReference type="Proteomes" id="UP000288058">
    <property type="component" value="Unassembled WGS sequence"/>
</dbReference>
<organism evidence="4 5">
    <name type="scientific">Idiomarina ramblicola</name>
    <dbReference type="NCBI Taxonomy" id="263724"/>
    <lineage>
        <taxon>Bacteria</taxon>
        <taxon>Pseudomonadati</taxon>
        <taxon>Pseudomonadota</taxon>
        <taxon>Gammaproteobacteria</taxon>
        <taxon>Alteromonadales</taxon>
        <taxon>Idiomarinaceae</taxon>
        <taxon>Idiomarina</taxon>
    </lineage>
</organism>
<dbReference type="InterPro" id="IPR019257">
    <property type="entry name" value="MeTrfase_dom"/>
</dbReference>
<feature type="domain" description="Histidine-specific methyltransferase SAM-dependent" evidence="3">
    <location>
        <begin position="29"/>
        <end position="330"/>
    </location>
</feature>
<dbReference type="InterPro" id="IPR029063">
    <property type="entry name" value="SAM-dependent_MTases_sf"/>
</dbReference>
<evidence type="ECO:0000313" key="5">
    <source>
        <dbReference type="Proteomes" id="UP000288058"/>
    </source>
</evidence>
<dbReference type="EMBL" id="PIQC01000004">
    <property type="protein sequence ID" value="RUO69563.1"/>
    <property type="molecule type" value="Genomic_DNA"/>
</dbReference>
<keyword evidence="5" id="KW-1185">Reference proteome</keyword>
<dbReference type="OrthoDB" id="5289726at2"/>
<dbReference type="PIRSF" id="PIRSF018005">
    <property type="entry name" value="UCP018005"/>
    <property type="match status" value="1"/>
</dbReference>
<proteinExistence type="predicted"/>
<dbReference type="PANTHER" id="PTHR43397">
    <property type="entry name" value="ERGOTHIONEINE BIOSYNTHESIS PROTEIN 1"/>
    <property type="match status" value="1"/>
</dbReference>
<evidence type="ECO:0000256" key="1">
    <source>
        <dbReference type="ARBA" id="ARBA00022603"/>
    </source>
</evidence>
<evidence type="ECO:0000256" key="2">
    <source>
        <dbReference type="ARBA" id="ARBA00022679"/>
    </source>
</evidence>
<dbReference type="SUPFAM" id="SSF53335">
    <property type="entry name" value="S-adenosyl-L-methionine-dependent methyltransferases"/>
    <property type="match status" value="1"/>
</dbReference>
<evidence type="ECO:0000259" key="3">
    <source>
        <dbReference type="Pfam" id="PF10017"/>
    </source>
</evidence>
<dbReference type="GO" id="GO:0032259">
    <property type="term" value="P:methylation"/>
    <property type="evidence" value="ECO:0007669"/>
    <property type="project" value="UniProtKB-KW"/>
</dbReference>
<comment type="caution">
    <text evidence="4">The sequence shown here is derived from an EMBL/GenBank/DDBJ whole genome shotgun (WGS) entry which is preliminary data.</text>
</comment>
<dbReference type="Pfam" id="PF10017">
    <property type="entry name" value="Methyltransf_33"/>
    <property type="match status" value="1"/>
</dbReference>
<dbReference type="AlphaFoldDB" id="A0A432Z053"/>
<sequence>MRISAGNSPVCVWPNKTKKSGYFMNHGFLQDVLAGLRLPQKALPPKYFYDAQGSEYFDKICELDEYYPYRTELALLPEVAQELKQYVAQQPIESIQLVEFGAGSLRKVKPLLQELSLIKEFVALDISGEHLKKASADLAESFPDLQIKVAQGDFTKPIELELSEATSMGFFPGSTIGNFEPEEASDFLRNARATLGEGSYMLLGVDTKKDQQMLERAYNDSKDITARFNKNILTRMNRELDANFHLDQFEHLAIYNQDLGRIEMHLRSCIQQEVQIAGESFQFKEGETIHTENSYKYHPEEFDQLASSAGWQREKIWLAPDGIFAIMLLHNADNVRD</sequence>
<dbReference type="PANTHER" id="PTHR43397:SF1">
    <property type="entry name" value="ERGOTHIONEINE BIOSYNTHESIS PROTEIN 1"/>
    <property type="match status" value="1"/>
</dbReference>
<dbReference type="NCBIfam" id="TIGR03438">
    <property type="entry name" value="egtD_ergothio"/>
    <property type="match status" value="1"/>
</dbReference>
<dbReference type="GO" id="GO:0008168">
    <property type="term" value="F:methyltransferase activity"/>
    <property type="evidence" value="ECO:0007669"/>
    <property type="project" value="UniProtKB-KW"/>
</dbReference>
<keyword evidence="1 4" id="KW-0489">Methyltransferase</keyword>